<dbReference type="SMART" id="SM00507">
    <property type="entry name" value="HNHc"/>
    <property type="match status" value="1"/>
</dbReference>
<accession>A0ABZ1XZU0</accession>
<organism evidence="2">
    <name type="scientific">Streptomyces althioticus</name>
    <dbReference type="NCBI Taxonomy" id="83380"/>
    <lineage>
        <taxon>Bacteria</taxon>
        <taxon>Bacillati</taxon>
        <taxon>Actinomycetota</taxon>
        <taxon>Actinomycetes</taxon>
        <taxon>Kitasatosporales</taxon>
        <taxon>Streptomycetaceae</taxon>
        <taxon>Streptomyces</taxon>
        <taxon>Streptomyces althioticus group</taxon>
    </lineage>
</organism>
<dbReference type="RefSeq" id="WP_358782622.1">
    <property type="nucleotide sequence ID" value="NZ_CP109207.1"/>
</dbReference>
<dbReference type="Gene3D" id="1.10.30.50">
    <property type="match status" value="1"/>
</dbReference>
<dbReference type="GO" id="GO:0004519">
    <property type="term" value="F:endonuclease activity"/>
    <property type="evidence" value="ECO:0007669"/>
    <property type="project" value="UniProtKB-KW"/>
</dbReference>
<dbReference type="EMBL" id="CP109207">
    <property type="protein sequence ID" value="WUU52721.1"/>
    <property type="molecule type" value="Genomic_DNA"/>
</dbReference>
<keyword evidence="2" id="KW-0540">Nuclease</keyword>
<gene>
    <name evidence="2" type="ORF">OIE82_06065</name>
</gene>
<keyword evidence="2" id="KW-0378">Hydrolase</keyword>
<proteinExistence type="predicted"/>
<evidence type="ECO:0000259" key="1">
    <source>
        <dbReference type="SMART" id="SM00507"/>
    </source>
</evidence>
<keyword evidence="2" id="KW-0255">Endonuclease</keyword>
<sequence>MRHVNMQGLTAPPAWATKAKRTLDAVRAAVAAGTKRTFTMHWTEDAVRNLLLELVGDKCWYCETLIVRADITVDHYRPKSEVLDVPGHPGYWWLAYDMSNYRIACRHCNSGGARYNGVREGRAKGSQFPLIGGTRARTAADDLDREQPLLLDPAHHSDPDLLGFDSAGYARRSNTPYSLAETKRGLCRADETIRILALNDSHLVPLRSRLMREVGVLARYGDKTDIQQLIDDKVGPKAPYSSAAAMALALHRACDRPAAAPTTATTPTPAVDPARSRVDLQDLLQHLDPDDLKAGITLTGRHEKKVHQAVLNHEGQINVLGRPWRTPTTAARAATGSNKIDGWDFWRLTIAGVEQTLAEFRATHFPPPAPA</sequence>
<protein>
    <submittedName>
        <fullName evidence="2">HNH endonuclease</fullName>
    </submittedName>
</protein>
<dbReference type="CDD" id="cd00085">
    <property type="entry name" value="HNHc"/>
    <property type="match status" value="1"/>
</dbReference>
<reference evidence="2" key="1">
    <citation type="submission" date="2022-10" db="EMBL/GenBank/DDBJ databases">
        <title>The complete genomes of actinobacterial strains from the NBC collection.</title>
        <authorList>
            <person name="Joergensen T.S."/>
            <person name="Alvarez Arevalo M."/>
            <person name="Sterndorff E.B."/>
            <person name="Faurdal D."/>
            <person name="Vuksanovic O."/>
            <person name="Mourched A.-S."/>
            <person name="Charusanti P."/>
            <person name="Shaw S."/>
            <person name="Blin K."/>
            <person name="Weber T."/>
        </authorList>
    </citation>
    <scope>NUCLEOTIDE SEQUENCE [LARGE SCALE GENOMIC DNA]</scope>
    <source>
        <strain evidence="2">NBC 01686</strain>
    </source>
</reference>
<feature type="domain" description="HNH nuclease" evidence="1">
    <location>
        <begin position="49"/>
        <end position="110"/>
    </location>
</feature>
<dbReference type="InterPro" id="IPR003615">
    <property type="entry name" value="HNH_nuc"/>
</dbReference>
<name>A0ABZ1XZU0_9ACTN</name>
<evidence type="ECO:0000313" key="2">
    <source>
        <dbReference type="EMBL" id="WUU52721.1"/>
    </source>
</evidence>